<evidence type="ECO:0000313" key="1">
    <source>
        <dbReference type="EMBL" id="KSA01553.1"/>
    </source>
</evidence>
<protein>
    <recommendedName>
        <fullName evidence="3">Mitochondrial peculiar membrane protein 1</fullName>
    </recommendedName>
</protein>
<dbReference type="EMBL" id="LMYN01000050">
    <property type="protein sequence ID" value="KSA01553.1"/>
    <property type="molecule type" value="Genomic_DNA"/>
</dbReference>
<dbReference type="Proteomes" id="UP000054251">
    <property type="component" value="Unassembled WGS sequence"/>
</dbReference>
<dbReference type="OrthoDB" id="4044171at2759"/>
<reference evidence="1 2" key="1">
    <citation type="submission" date="2015-11" db="EMBL/GenBank/DDBJ databases">
        <title>The genome of Debaryomyces fabryi.</title>
        <authorList>
            <person name="Tafer H."/>
            <person name="Lopandic K."/>
        </authorList>
    </citation>
    <scope>NUCLEOTIDE SEQUENCE [LARGE SCALE GENOMIC DNA]</scope>
    <source>
        <strain evidence="1 2">CBS 789</strain>
    </source>
</reference>
<dbReference type="GeneID" id="26839707"/>
<dbReference type="Pfam" id="PF17234">
    <property type="entry name" value="MPM1"/>
    <property type="match status" value="1"/>
</dbReference>
<keyword evidence="2" id="KW-1185">Reference proteome</keyword>
<evidence type="ECO:0008006" key="3">
    <source>
        <dbReference type="Google" id="ProtNLM"/>
    </source>
</evidence>
<accession>A0A0V1PZ83</accession>
<comment type="caution">
    <text evidence="1">The sequence shown here is derived from an EMBL/GenBank/DDBJ whole genome shotgun (WGS) entry which is preliminary data.</text>
</comment>
<dbReference type="InterPro" id="IPR035187">
    <property type="entry name" value="Mpm1"/>
</dbReference>
<proteinExistence type="predicted"/>
<name>A0A0V1PZ83_9ASCO</name>
<sequence>MCRNRKNDDSIDSEVVDLNDNANDSYNDDIDQVMQNVNNIKSNLGSIAKSFFNFTSDSVSDINNKAKDYSMNWLSEIDDESNEHINEIRKHFRKFFNDFEPKVDEYFPKPYQSRSNSNSDDQLPLQFSPWLPGRDHFPHFFGGSRKCGKTPFGFYSYKTPSIRNYHECIDKKGESVWDSHGYWRCLFPNSEVPNELLKLKNEKLSGEILTKEDFNNALAGQSSSQKDGIIDLGEKGIYFKQFTDFLNWKSIMYENVKREKEKKRHELIERRKQQAQEWKSFNTPSGEMTEDKTVISSSVQSNLSSNLDANECVLNETRTEYYNDGTSCTKTITKSKPFDAKDWVNVTENVEHNNTSNGKNGWFWNSKDN</sequence>
<evidence type="ECO:0000313" key="2">
    <source>
        <dbReference type="Proteomes" id="UP000054251"/>
    </source>
</evidence>
<organism evidence="1 2">
    <name type="scientific">Debaryomyces fabryi</name>
    <dbReference type="NCBI Taxonomy" id="58627"/>
    <lineage>
        <taxon>Eukaryota</taxon>
        <taxon>Fungi</taxon>
        <taxon>Dikarya</taxon>
        <taxon>Ascomycota</taxon>
        <taxon>Saccharomycotina</taxon>
        <taxon>Pichiomycetes</taxon>
        <taxon>Debaryomycetaceae</taxon>
        <taxon>Debaryomyces</taxon>
    </lineage>
</organism>
<dbReference type="RefSeq" id="XP_015467655.1">
    <property type="nucleotide sequence ID" value="XM_015611528.1"/>
</dbReference>
<gene>
    <name evidence="1" type="ORF">AC631_02698</name>
</gene>
<dbReference type="AlphaFoldDB" id="A0A0V1PZ83"/>